<keyword evidence="3" id="KW-1185">Reference proteome</keyword>
<dbReference type="RefSeq" id="WP_119316852.1">
    <property type="nucleotide sequence ID" value="NZ_QXDL01000392.1"/>
</dbReference>
<dbReference type="EMBL" id="QXDL01000392">
    <property type="protein sequence ID" value="RIH74746.1"/>
    <property type="molecule type" value="Genomic_DNA"/>
</dbReference>
<comment type="caution">
    <text evidence="2">The sequence shown here is derived from an EMBL/GenBank/DDBJ whole genome shotgun (WGS) entry which is preliminary data.</text>
</comment>
<dbReference type="Gene3D" id="3.30.565.40">
    <property type="entry name" value="Fervidobacterium nodosum Rt17-B1 like"/>
    <property type="match status" value="1"/>
</dbReference>
<evidence type="ECO:0000256" key="1">
    <source>
        <dbReference type="SAM" id="SignalP"/>
    </source>
</evidence>
<evidence type="ECO:0008006" key="4">
    <source>
        <dbReference type="Google" id="ProtNLM"/>
    </source>
</evidence>
<dbReference type="Proteomes" id="UP000265715">
    <property type="component" value="Unassembled WGS sequence"/>
</dbReference>
<dbReference type="OrthoDB" id="60776at2"/>
<organism evidence="2 3">
    <name type="scientific">Calidithermus terrae</name>
    <dbReference type="NCBI Taxonomy" id="1408545"/>
    <lineage>
        <taxon>Bacteria</taxon>
        <taxon>Thermotogati</taxon>
        <taxon>Deinococcota</taxon>
        <taxon>Deinococci</taxon>
        <taxon>Thermales</taxon>
        <taxon>Thermaceae</taxon>
        <taxon>Calidithermus</taxon>
    </lineage>
</organism>
<gene>
    <name evidence="2" type="ORF">Mterra_04047</name>
</gene>
<sequence>MRLHRLFLALLLPLALAATTPNPEQVFRGRLEVGPQSLPVRMNLKTLGGKATGSYVYEKIGKPLRLEGSLEQGRLKLREYAGGQLTGSFDVRLGEGSLGGTWTSPDGKRKGKVSLARQDHRFAQARLTTRVIADAKSGLEVLYPQFGGVEKAAGWRRVNQALAQEPTRLARQYRQDYAEALDRFRKGEIERWQLEMGALELDYRLLLGTDRLLSVVMTGYGCGPGGCAHPSGFVQAYTLEPPTGNRLALSQLFKKGSNYLARLRELGVEIATATYDASAREAIEQNLDPRYLQWALSPKGLHVYWSVPHVLGDYIETVIPLSRLEDVLEAGGPIGVLREGR</sequence>
<keyword evidence="1" id="KW-0732">Signal</keyword>
<dbReference type="AlphaFoldDB" id="A0A399DRM6"/>
<proteinExistence type="predicted"/>
<evidence type="ECO:0000313" key="3">
    <source>
        <dbReference type="Proteomes" id="UP000265715"/>
    </source>
</evidence>
<accession>A0A399DRM6</accession>
<reference evidence="2 3" key="1">
    <citation type="submission" date="2018-08" db="EMBL/GenBank/DDBJ databases">
        <title>Meiothermus terrae DSM 26712 genome sequencing project.</title>
        <authorList>
            <person name="Da Costa M.S."/>
            <person name="Albuquerque L."/>
            <person name="Raposo P."/>
            <person name="Froufe H.J.C."/>
            <person name="Barroso C.S."/>
            <person name="Egas C."/>
        </authorList>
    </citation>
    <scope>NUCLEOTIDE SEQUENCE [LARGE SCALE GENOMIC DNA]</scope>
    <source>
        <strain evidence="2 3">DSM 26712</strain>
    </source>
</reference>
<feature type="signal peptide" evidence="1">
    <location>
        <begin position="1"/>
        <end position="17"/>
    </location>
</feature>
<protein>
    <recommendedName>
        <fullName evidence="4">DUF3298 domain-containing protein</fullName>
    </recommendedName>
</protein>
<evidence type="ECO:0000313" key="2">
    <source>
        <dbReference type="EMBL" id="RIH74746.1"/>
    </source>
</evidence>
<feature type="chain" id="PRO_5017350263" description="DUF3298 domain-containing protein" evidence="1">
    <location>
        <begin position="18"/>
        <end position="341"/>
    </location>
</feature>
<name>A0A399DRM6_9DEIN</name>